<accession>A0A445MFT0</accession>
<feature type="region of interest" description="Disordered" evidence="1">
    <location>
        <begin position="113"/>
        <end position="143"/>
    </location>
</feature>
<protein>
    <submittedName>
        <fullName evidence="3">Uncharacterized protein</fullName>
    </submittedName>
</protein>
<name>A0A445MFT0_ENSVE</name>
<dbReference type="AlphaFoldDB" id="A0A445MFT0"/>
<evidence type="ECO:0000256" key="2">
    <source>
        <dbReference type="SAM" id="Phobius"/>
    </source>
</evidence>
<gene>
    <name evidence="3" type="ORF">BHM03_00020919</name>
</gene>
<evidence type="ECO:0000256" key="1">
    <source>
        <dbReference type="SAM" id="MobiDB-lite"/>
    </source>
</evidence>
<sequence>MVGNLGSLGLATMVGNLGFFGSILPWGVLRLELVRGRFPQDKAGEPPTGFLMGDPALQGQAELAPCVPKNRLGLSATVGAPTEGEPLSASIGGFSTGYPVSIGPAWGAKDLTPTRGVGATASSTTRLGKRTPEAQLGGATAAPSPAPVCHNKCGLQLMAVACKRARVPPQGKPGIIVGEGEQ</sequence>
<reference evidence="3" key="1">
    <citation type="journal article" date="2018" name="Data Brief">
        <title>Genome sequence data from 17 accessions of Ensete ventricosum, a staple food crop for millions in Ethiopia.</title>
        <authorList>
            <person name="Yemataw Z."/>
            <person name="Muzemil S."/>
            <person name="Ambachew D."/>
            <person name="Tripathi L."/>
            <person name="Tesfaye K."/>
            <person name="Chala A."/>
            <person name="Farbos A."/>
            <person name="O'Neill P."/>
            <person name="Moore K."/>
            <person name="Grant M."/>
            <person name="Studholme D.J."/>
        </authorList>
    </citation>
    <scope>NUCLEOTIDE SEQUENCE [LARGE SCALE GENOMIC DNA]</scope>
    <source>
        <tissue evidence="3">Leaf</tissue>
    </source>
</reference>
<keyword evidence="2" id="KW-0812">Transmembrane</keyword>
<evidence type="ECO:0000313" key="3">
    <source>
        <dbReference type="EMBL" id="RZR73147.1"/>
    </source>
</evidence>
<dbReference type="EMBL" id="KV875839">
    <property type="protein sequence ID" value="RZR73147.1"/>
    <property type="molecule type" value="Genomic_DNA"/>
</dbReference>
<dbReference type="Proteomes" id="UP000290560">
    <property type="component" value="Unassembled WGS sequence"/>
</dbReference>
<organism evidence="3">
    <name type="scientific">Ensete ventricosum</name>
    <name type="common">Abyssinian banana</name>
    <name type="synonym">Musa ensete</name>
    <dbReference type="NCBI Taxonomy" id="4639"/>
    <lineage>
        <taxon>Eukaryota</taxon>
        <taxon>Viridiplantae</taxon>
        <taxon>Streptophyta</taxon>
        <taxon>Embryophyta</taxon>
        <taxon>Tracheophyta</taxon>
        <taxon>Spermatophyta</taxon>
        <taxon>Magnoliopsida</taxon>
        <taxon>Liliopsida</taxon>
        <taxon>Zingiberales</taxon>
        <taxon>Musaceae</taxon>
        <taxon>Ensete</taxon>
    </lineage>
</organism>
<keyword evidence="2" id="KW-1133">Transmembrane helix</keyword>
<feature type="transmembrane region" description="Helical" evidence="2">
    <location>
        <begin position="6"/>
        <end position="29"/>
    </location>
</feature>
<keyword evidence="2" id="KW-0472">Membrane</keyword>
<proteinExistence type="predicted"/>